<feature type="non-terminal residue" evidence="2">
    <location>
        <position position="1"/>
    </location>
</feature>
<accession>A0A1Q3CIH4</accession>
<feature type="domain" description="Endonuclease/exonuclease/phosphatase" evidence="1">
    <location>
        <begin position="1"/>
        <end position="200"/>
    </location>
</feature>
<gene>
    <name evidence="2" type="ORF">CFOL_v3_23526</name>
</gene>
<dbReference type="PANTHER" id="PTHR33710:SF64">
    <property type="entry name" value="ENDONUCLEASE_EXONUCLEASE_PHOSPHATASE DOMAIN-CONTAINING PROTEIN"/>
    <property type="match status" value="1"/>
</dbReference>
<keyword evidence="3" id="KW-1185">Reference proteome</keyword>
<dbReference type="Proteomes" id="UP000187406">
    <property type="component" value="Unassembled WGS sequence"/>
</dbReference>
<evidence type="ECO:0000259" key="1">
    <source>
        <dbReference type="Pfam" id="PF03372"/>
    </source>
</evidence>
<reference evidence="3" key="1">
    <citation type="submission" date="2016-04" db="EMBL/GenBank/DDBJ databases">
        <title>Cephalotus genome sequencing.</title>
        <authorList>
            <person name="Fukushima K."/>
            <person name="Hasebe M."/>
            <person name="Fang X."/>
        </authorList>
    </citation>
    <scope>NUCLEOTIDE SEQUENCE [LARGE SCALE GENOMIC DNA]</scope>
    <source>
        <strain evidence="3">cv. St1</strain>
    </source>
</reference>
<dbReference type="OrthoDB" id="1932741at2759"/>
<name>A0A1Q3CIH4_CEPFO</name>
<dbReference type="EMBL" id="BDDD01002110">
    <property type="protein sequence ID" value="GAV80064.1"/>
    <property type="molecule type" value="Genomic_DNA"/>
</dbReference>
<protein>
    <submittedName>
        <fullName evidence="2">Exo_endo_phos domain-containing protein</fullName>
    </submittedName>
</protein>
<dbReference type="SUPFAM" id="SSF56219">
    <property type="entry name" value="DNase I-like"/>
    <property type="match status" value="1"/>
</dbReference>
<feature type="non-terminal residue" evidence="2">
    <location>
        <position position="207"/>
    </location>
</feature>
<dbReference type="AlphaFoldDB" id="A0A1Q3CIH4"/>
<dbReference type="Pfam" id="PF03372">
    <property type="entry name" value="Exo_endo_phos"/>
    <property type="match status" value="1"/>
</dbReference>
<sequence>WNIRGLNNPLKQEEVGQFILSNKVAICSLFETKTLEVRVQQIVHRMCKNWEYTTNHAFTEQGRIWVVWDPSILKFEVTLTTDQAVYGKVVLGNGTIVHLSFIYGLCDHRSRRDLWKDLIFNSQRVATAPWLILGDFNVSRHPQDQLNGPPRVTKAMNEFNNCLNAMEVDNIKSVGRFFTRFNKREGNSAVNKKLDHVLGNWGWHRVF</sequence>
<evidence type="ECO:0000313" key="2">
    <source>
        <dbReference type="EMBL" id="GAV80064.1"/>
    </source>
</evidence>
<dbReference type="Gene3D" id="3.60.10.10">
    <property type="entry name" value="Endonuclease/exonuclease/phosphatase"/>
    <property type="match status" value="1"/>
</dbReference>
<dbReference type="InterPro" id="IPR036691">
    <property type="entry name" value="Endo/exonu/phosph_ase_sf"/>
</dbReference>
<dbReference type="GO" id="GO:0003824">
    <property type="term" value="F:catalytic activity"/>
    <property type="evidence" value="ECO:0007669"/>
    <property type="project" value="InterPro"/>
</dbReference>
<proteinExistence type="predicted"/>
<organism evidence="2 3">
    <name type="scientific">Cephalotus follicularis</name>
    <name type="common">Albany pitcher plant</name>
    <dbReference type="NCBI Taxonomy" id="3775"/>
    <lineage>
        <taxon>Eukaryota</taxon>
        <taxon>Viridiplantae</taxon>
        <taxon>Streptophyta</taxon>
        <taxon>Embryophyta</taxon>
        <taxon>Tracheophyta</taxon>
        <taxon>Spermatophyta</taxon>
        <taxon>Magnoliopsida</taxon>
        <taxon>eudicotyledons</taxon>
        <taxon>Gunneridae</taxon>
        <taxon>Pentapetalae</taxon>
        <taxon>rosids</taxon>
        <taxon>fabids</taxon>
        <taxon>Oxalidales</taxon>
        <taxon>Cephalotaceae</taxon>
        <taxon>Cephalotus</taxon>
    </lineage>
</organism>
<evidence type="ECO:0000313" key="3">
    <source>
        <dbReference type="Proteomes" id="UP000187406"/>
    </source>
</evidence>
<comment type="caution">
    <text evidence="2">The sequence shown here is derived from an EMBL/GenBank/DDBJ whole genome shotgun (WGS) entry which is preliminary data.</text>
</comment>
<dbReference type="PANTHER" id="PTHR33710">
    <property type="entry name" value="BNAC02G09200D PROTEIN"/>
    <property type="match status" value="1"/>
</dbReference>
<dbReference type="InterPro" id="IPR005135">
    <property type="entry name" value="Endo/exonuclease/phosphatase"/>
</dbReference>
<dbReference type="InParanoid" id="A0A1Q3CIH4"/>